<dbReference type="InterPro" id="IPR050358">
    <property type="entry name" value="RSE1/DDB1/CFT1"/>
</dbReference>
<evidence type="ECO:0000256" key="1">
    <source>
        <dbReference type="SAM" id="MobiDB-lite"/>
    </source>
</evidence>
<reference evidence="3 4" key="1">
    <citation type="submission" date="2021-06" db="EMBL/GenBank/DDBJ databases">
        <title>Caerostris extrusa draft genome.</title>
        <authorList>
            <person name="Kono N."/>
            <person name="Arakawa K."/>
        </authorList>
    </citation>
    <scope>NUCLEOTIDE SEQUENCE [LARGE SCALE GENOMIC DNA]</scope>
</reference>
<dbReference type="InterPro" id="IPR015943">
    <property type="entry name" value="WD40/YVTN_repeat-like_dom_sf"/>
</dbReference>
<comment type="caution">
    <text evidence="3">The sequence shown here is derived from an EMBL/GenBank/DDBJ whole genome shotgun (WGS) entry which is preliminary data.</text>
</comment>
<evidence type="ECO:0000259" key="2">
    <source>
        <dbReference type="Pfam" id="PF23726"/>
    </source>
</evidence>
<dbReference type="Pfam" id="PF23726">
    <property type="entry name" value="Beta-prop_RSE1_2nd"/>
    <property type="match status" value="1"/>
</dbReference>
<dbReference type="InterPro" id="IPR058543">
    <property type="entry name" value="Beta-prop_RSE1/DDB1/CPSF1_2nd"/>
</dbReference>
<feature type="domain" description="RSE1/DDB1/CPSF1 second beta-propeller" evidence="2">
    <location>
        <begin position="95"/>
        <end position="182"/>
    </location>
</feature>
<feature type="compositionally biased region" description="Basic and acidic residues" evidence="1">
    <location>
        <begin position="17"/>
        <end position="28"/>
    </location>
</feature>
<dbReference type="AlphaFoldDB" id="A0AAV4QAR4"/>
<dbReference type="EMBL" id="BPLR01005844">
    <property type="protein sequence ID" value="GIY05436.1"/>
    <property type="molecule type" value="Genomic_DNA"/>
</dbReference>
<name>A0AAV4QAR4_CAEEX</name>
<gene>
    <name evidence="3" type="primary">Cpsf1</name>
    <name evidence="3" type="ORF">CEXT_278491</name>
</gene>
<evidence type="ECO:0000313" key="4">
    <source>
        <dbReference type="Proteomes" id="UP001054945"/>
    </source>
</evidence>
<accession>A0AAV4QAR4</accession>
<sequence length="206" mass="22844">MWTVVGQIDPENEENMPDMKDDSNEENNKQQSLPNSHAFLILSRTDSSMKSVPIRLASVFMTPSFDSTSRAAFYGFTKLSVICSPLISLTAGTFLFLQTGQEINELDHSGFSTQAPTVFAGNIGDNRFIVQISQMGVRLLYGSRQVQHIPLDVGSPIVWASVADPYVVIMSAEGLVIQLIFKPDEFGKEYRLSVSRHLSLLKLNLV</sequence>
<keyword evidence="4" id="KW-1185">Reference proteome</keyword>
<organism evidence="3 4">
    <name type="scientific">Caerostris extrusa</name>
    <name type="common">Bark spider</name>
    <name type="synonym">Caerostris bankana</name>
    <dbReference type="NCBI Taxonomy" id="172846"/>
    <lineage>
        <taxon>Eukaryota</taxon>
        <taxon>Metazoa</taxon>
        <taxon>Ecdysozoa</taxon>
        <taxon>Arthropoda</taxon>
        <taxon>Chelicerata</taxon>
        <taxon>Arachnida</taxon>
        <taxon>Araneae</taxon>
        <taxon>Araneomorphae</taxon>
        <taxon>Entelegynae</taxon>
        <taxon>Araneoidea</taxon>
        <taxon>Araneidae</taxon>
        <taxon>Caerostris</taxon>
    </lineage>
</organism>
<feature type="region of interest" description="Disordered" evidence="1">
    <location>
        <begin position="1"/>
        <end position="31"/>
    </location>
</feature>
<dbReference type="PANTHER" id="PTHR10644">
    <property type="entry name" value="DNA REPAIR/RNA PROCESSING CPSF FAMILY"/>
    <property type="match status" value="1"/>
</dbReference>
<dbReference type="Proteomes" id="UP001054945">
    <property type="component" value="Unassembled WGS sequence"/>
</dbReference>
<proteinExistence type="predicted"/>
<evidence type="ECO:0000313" key="3">
    <source>
        <dbReference type="EMBL" id="GIY05436.1"/>
    </source>
</evidence>
<dbReference type="Gene3D" id="2.130.10.10">
    <property type="entry name" value="YVTN repeat-like/Quinoprotein amine dehydrogenase"/>
    <property type="match status" value="1"/>
</dbReference>
<protein>
    <submittedName>
        <fullName evidence="3">Cleavage and polyadenylation specificity factor subunit 1</fullName>
    </submittedName>
</protein>